<proteinExistence type="inferred from homology"/>
<keyword evidence="6 8" id="KW-0472">Membrane</keyword>
<protein>
    <submittedName>
        <fullName evidence="10">DUF421 domain-containing protein</fullName>
    </submittedName>
</protein>
<evidence type="ECO:0000256" key="6">
    <source>
        <dbReference type="ARBA" id="ARBA00023136"/>
    </source>
</evidence>
<dbReference type="Proteomes" id="UP001597135">
    <property type="component" value="Unassembled WGS sequence"/>
</dbReference>
<keyword evidence="4 8" id="KW-0812">Transmembrane</keyword>
<evidence type="ECO:0000313" key="10">
    <source>
        <dbReference type="EMBL" id="MFD1343583.1"/>
    </source>
</evidence>
<evidence type="ECO:0000256" key="1">
    <source>
        <dbReference type="ARBA" id="ARBA00004651"/>
    </source>
</evidence>
<organism evidence="10 11">
    <name type="scientific">Litorisediminicola beolgyonensis</name>
    <dbReference type="NCBI Taxonomy" id="1173614"/>
    <lineage>
        <taxon>Bacteria</taxon>
        <taxon>Pseudomonadati</taxon>
        <taxon>Pseudomonadota</taxon>
        <taxon>Alphaproteobacteria</taxon>
        <taxon>Rhodobacterales</taxon>
        <taxon>Paracoccaceae</taxon>
        <taxon>Litorisediminicola</taxon>
    </lineage>
</organism>
<keyword evidence="3" id="KW-1003">Cell membrane</keyword>
<gene>
    <name evidence="10" type="ORF">ACFQ4E_14225</name>
</gene>
<sequence>MESLFTETASPVWRGAILSVVALAWAVALTRVLGLRSFSKMTAFDFVMTVATGSLLAGAAQAASSAAFTQALVAMAGLFATQWAIAMIRVRSPRLRRWIANSPALLMRDGVVDEAELHRRRVTRDDLEAKLREANVMHPSEVRAVVLETTGDISVLHGPDLDPRLLPGEGRAGSDDGRP</sequence>
<name>A0ABW3ZKY6_9RHOB</name>
<dbReference type="InterPro" id="IPR007353">
    <property type="entry name" value="DUF421"/>
</dbReference>
<keyword evidence="11" id="KW-1185">Reference proteome</keyword>
<feature type="transmembrane region" description="Helical" evidence="8">
    <location>
        <begin position="68"/>
        <end position="88"/>
    </location>
</feature>
<evidence type="ECO:0000313" key="11">
    <source>
        <dbReference type="Proteomes" id="UP001597135"/>
    </source>
</evidence>
<dbReference type="EMBL" id="JBHTMU010000027">
    <property type="protein sequence ID" value="MFD1343583.1"/>
    <property type="molecule type" value="Genomic_DNA"/>
</dbReference>
<dbReference type="Pfam" id="PF04239">
    <property type="entry name" value="DUF421"/>
    <property type="match status" value="1"/>
</dbReference>
<feature type="transmembrane region" description="Helical" evidence="8">
    <location>
        <begin position="12"/>
        <end position="30"/>
    </location>
</feature>
<feature type="domain" description="YetF C-terminal" evidence="9">
    <location>
        <begin position="91"/>
        <end position="160"/>
    </location>
</feature>
<evidence type="ECO:0000256" key="4">
    <source>
        <dbReference type="ARBA" id="ARBA00022692"/>
    </source>
</evidence>
<comment type="similarity">
    <text evidence="2">Belongs to the UPF0702 family.</text>
</comment>
<accession>A0ABW3ZKY6</accession>
<reference evidence="11" key="1">
    <citation type="journal article" date="2019" name="Int. J. Syst. Evol. Microbiol.">
        <title>The Global Catalogue of Microorganisms (GCM) 10K type strain sequencing project: providing services to taxonomists for standard genome sequencing and annotation.</title>
        <authorList>
            <consortium name="The Broad Institute Genomics Platform"/>
            <consortium name="The Broad Institute Genome Sequencing Center for Infectious Disease"/>
            <person name="Wu L."/>
            <person name="Ma J."/>
        </authorList>
    </citation>
    <scope>NUCLEOTIDE SEQUENCE [LARGE SCALE GENOMIC DNA]</scope>
    <source>
        <strain evidence="11">CCUG 62953</strain>
    </source>
</reference>
<dbReference type="InterPro" id="IPR023090">
    <property type="entry name" value="UPF0702_alpha/beta_dom_sf"/>
</dbReference>
<evidence type="ECO:0000256" key="2">
    <source>
        <dbReference type="ARBA" id="ARBA00006448"/>
    </source>
</evidence>
<dbReference type="RefSeq" id="WP_386804663.1">
    <property type="nucleotide sequence ID" value="NZ_JBHTMU010000027.1"/>
</dbReference>
<feature type="transmembrane region" description="Helical" evidence="8">
    <location>
        <begin position="42"/>
        <end position="62"/>
    </location>
</feature>
<keyword evidence="5 8" id="KW-1133">Transmembrane helix</keyword>
<evidence type="ECO:0000256" key="3">
    <source>
        <dbReference type="ARBA" id="ARBA00022475"/>
    </source>
</evidence>
<feature type="region of interest" description="Disordered" evidence="7">
    <location>
        <begin position="158"/>
        <end position="179"/>
    </location>
</feature>
<evidence type="ECO:0000256" key="7">
    <source>
        <dbReference type="SAM" id="MobiDB-lite"/>
    </source>
</evidence>
<dbReference type="PANTHER" id="PTHR34582:SF6">
    <property type="entry name" value="UPF0702 TRANSMEMBRANE PROTEIN YCAP"/>
    <property type="match status" value="1"/>
</dbReference>
<comment type="subcellular location">
    <subcellularLocation>
        <location evidence="1">Cell membrane</location>
        <topology evidence="1">Multi-pass membrane protein</topology>
    </subcellularLocation>
</comment>
<dbReference type="Gene3D" id="3.30.240.20">
    <property type="entry name" value="bsu07140 like domains"/>
    <property type="match status" value="1"/>
</dbReference>
<evidence type="ECO:0000259" key="9">
    <source>
        <dbReference type="Pfam" id="PF04239"/>
    </source>
</evidence>
<comment type="caution">
    <text evidence="10">The sequence shown here is derived from an EMBL/GenBank/DDBJ whole genome shotgun (WGS) entry which is preliminary data.</text>
</comment>
<dbReference type="PANTHER" id="PTHR34582">
    <property type="entry name" value="UPF0702 TRANSMEMBRANE PROTEIN YCAP"/>
    <property type="match status" value="1"/>
</dbReference>
<evidence type="ECO:0000256" key="5">
    <source>
        <dbReference type="ARBA" id="ARBA00022989"/>
    </source>
</evidence>
<evidence type="ECO:0000256" key="8">
    <source>
        <dbReference type="SAM" id="Phobius"/>
    </source>
</evidence>